<keyword evidence="3" id="KW-1185">Reference proteome</keyword>
<dbReference type="RefSeq" id="WP_068159927.1">
    <property type="nucleotide sequence ID" value="NZ_JXJX01000001.1"/>
</dbReference>
<evidence type="ECO:0000313" key="3">
    <source>
        <dbReference type="Proteomes" id="UP000242246"/>
    </source>
</evidence>
<dbReference type="Proteomes" id="UP000242246">
    <property type="component" value="Unassembled WGS sequence"/>
</dbReference>
<dbReference type="OrthoDB" id="9979875at2"/>
<dbReference type="AlphaFoldDB" id="A0A2A5S430"/>
<accession>A0A2A5S430</accession>
<dbReference type="EMBL" id="JXJX01000001">
    <property type="protein sequence ID" value="PCS08224.1"/>
    <property type="molecule type" value="Genomic_DNA"/>
</dbReference>
<dbReference type="STRING" id="1348632.GCA_001591745_00173"/>
<feature type="coiled-coil region" evidence="1">
    <location>
        <begin position="15"/>
        <end position="246"/>
    </location>
</feature>
<proteinExistence type="predicted"/>
<evidence type="ECO:0000313" key="2">
    <source>
        <dbReference type="EMBL" id="PCS08224.1"/>
    </source>
</evidence>
<feature type="coiled-coil region" evidence="1">
    <location>
        <begin position="282"/>
        <end position="440"/>
    </location>
</feature>
<sequence>MAVFKRDKLIDISKRNDSDALVKRLETEIKELDREVSVLESELGQQVIENDKLKQQLVDTRKDLKTDTGFSEELAENQRELERLSSLIDQYELQIDYLQAEQTSHVASPSSQSDGDLGQLQEENQQLRKEIDLILTQTVDQQEKQIAILQEKLASISTDEVVDIGQVDQLTLQITEQETQLQETQELLHARETRLIELEQETHQLLKVKQDLEQTAQEDLIQIDNLKQELHRLQERETELADMLRERDEQNLSYDALQIDYEGLKTQIIAVNQTLESQGVALSEAMATIENQDAQLSQANDAYTRELASLQALLDTKLAENETIQLKYQKEIQEKNGQLSEIKERYAQLSRQKDDLVTTSEELESALANKSELISELTQKLTYVTESYTDKNMDLNAQIVNLEQALSEANTKSDAQREEIQRLSSEHAQKETELVAIQSDMLMHQETLTLRISELETIQTDLSEQNTSLSMRLTAINQQLHEEQSQTIQLQSELSELRVQHQSEIVEKQTLLSEKEQALAIEKSKLIALNQELTTLQLTYQNLQDASQLAKTKIEDEKAMADQKINRLIIELSEVNDARQHQVSLLQSIISENKILLNQLDQQVDELKLENQKLSEEKNQKIQEFQALQHKLTAANEKNRSLEAELLVKEEHNQQELSDMMLMVSRLKHDVIAEANLEIERRREEMREEERVFKSELHKEASKLLTEVADFKAKFIEPVDD</sequence>
<feature type="coiled-coil region" evidence="1">
    <location>
        <begin position="480"/>
        <end position="692"/>
    </location>
</feature>
<protein>
    <submittedName>
        <fullName evidence="2">Uncharacterized protein</fullName>
    </submittedName>
</protein>
<comment type="caution">
    <text evidence="2">The sequence shown here is derived from an EMBL/GenBank/DDBJ whole genome shotgun (WGS) entry which is preliminary data.</text>
</comment>
<organism evidence="2 3">
    <name type="scientific">Pseudolactococcus plantarum</name>
    <dbReference type="NCBI Taxonomy" id="1365"/>
    <lineage>
        <taxon>Bacteria</taxon>
        <taxon>Bacillati</taxon>
        <taxon>Bacillota</taxon>
        <taxon>Bacilli</taxon>
        <taxon>Lactobacillales</taxon>
        <taxon>Streptococcaceae</taxon>
        <taxon>Pseudolactococcus</taxon>
    </lineage>
</organism>
<keyword evidence="1" id="KW-0175">Coiled coil</keyword>
<name>A0A2A5S430_9LACT</name>
<reference evidence="2 3" key="1">
    <citation type="submission" date="2014-12" db="EMBL/GenBank/DDBJ databases">
        <title>Draft genome sequences of 10 type strains of Lactococcus.</title>
        <authorList>
            <person name="Sun Z."/>
            <person name="Zhong Z."/>
            <person name="Liu W."/>
            <person name="Zhang W."/>
            <person name="Zhang H."/>
        </authorList>
    </citation>
    <scope>NUCLEOTIDE SEQUENCE [LARGE SCALE GENOMIC DNA]</scope>
    <source>
        <strain evidence="2 3">DSM 20686</strain>
    </source>
</reference>
<evidence type="ECO:0000256" key="1">
    <source>
        <dbReference type="SAM" id="Coils"/>
    </source>
</evidence>
<gene>
    <name evidence="2" type="ORF">RU87_GL000047</name>
</gene>